<dbReference type="GO" id="GO:0008360">
    <property type="term" value="P:regulation of cell shape"/>
    <property type="evidence" value="ECO:0007669"/>
    <property type="project" value="UniProtKB-KW"/>
</dbReference>
<dbReference type="InterPro" id="IPR032782">
    <property type="entry name" value="KhpB_N"/>
</dbReference>
<comment type="function">
    <text evidence="6">A probable RNA chaperone. Forms a complex with KhpA which binds to cellular RNA and controls its expression. Plays a role in peptidoglycan (PG) homeostasis and cell length regulation.</text>
</comment>
<evidence type="ECO:0000256" key="7">
    <source>
        <dbReference type="SAM" id="Coils"/>
    </source>
</evidence>
<dbReference type="GO" id="GO:0071555">
    <property type="term" value="P:cell wall organization"/>
    <property type="evidence" value="ECO:0007669"/>
    <property type="project" value="UniProtKB-KW"/>
</dbReference>
<name>A0A345BZW6_9BACI</name>
<feature type="coiled-coil region" evidence="7">
    <location>
        <begin position="121"/>
        <end position="148"/>
    </location>
</feature>
<protein>
    <recommendedName>
        <fullName evidence="6">RNA-binding protein KhpB</fullName>
    </recommendedName>
    <alternativeName>
        <fullName evidence="6">RNA-binding protein EloR</fullName>
    </alternativeName>
</protein>
<keyword evidence="3 6" id="KW-0133">Cell shape</keyword>
<dbReference type="GO" id="GO:0003723">
    <property type="term" value="F:RNA binding"/>
    <property type="evidence" value="ECO:0007669"/>
    <property type="project" value="UniProtKB-UniRule"/>
</dbReference>
<dbReference type="InterPro" id="IPR001374">
    <property type="entry name" value="R3H_dom"/>
</dbReference>
<dbReference type="PANTHER" id="PTHR35800">
    <property type="entry name" value="PROTEIN JAG"/>
    <property type="match status" value="1"/>
</dbReference>
<keyword evidence="4 6" id="KW-0143">Chaperone</keyword>
<gene>
    <name evidence="6" type="primary">khpB</name>
    <name evidence="6" type="synonym">eloR</name>
    <name evidence="10" type="ORF">DT065_11000</name>
</gene>
<evidence type="ECO:0000256" key="4">
    <source>
        <dbReference type="ARBA" id="ARBA00023186"/>
    </source>
</evidence>
<evidence type="ECO:0000259" key="9">
    <source>
        <dbReference type="PROSITE" id="PS51061"/>
    </source>
</evidence>
<feature type="compositionally biased region" description="Basic and acidic residues" evidence="8">
    <location>
        <begin position="194"/>
        <end position="215"/>
    </location>
</feature>
<dbReference type="InterPro" id="IPR015946">
    <property type="entry name" value="KH_dom-like_a/b"/>
</dbReference>
<evidence type="ECO:0000313" key="11">
    <source>
        <dbReference type="Proteomes" id="UP000252100"/>
    </source>
</evidence>
<feature type="domain" description="R3H" evidence="9">
    <location>
        <begin position="140"/>
        <end position="206"/>
    </location>
</feature>
<comment type="domain">
    <text evidence="6">Has an N-terminal Jag-N domain and 2 RNA-binding domains (KH and R3H).</text>
</comment>
<dbReference type="SMART" id="SM01245">
    <property type="entry name" value="Jag_N"/>
    <property type="match status" value="1"/>
</dbReference>
<dbReference type="AlphaFoldDB" id="A0A345BZW6"/>
<evidence type="ECO:0000256" key="3">
    <source>
        <dbReference type="ARBA" id="ARBA00022960"/>
    </source>
</evidence>
<dbReference type="HAMAP" id="MF_00867">
    <property type="entry name" value="KhpB"/>
    <property type="match status" value="1"/>
</dbReference>
<evidence type="ECO:0000256" key="6">
    <source>
        <dbReference type="HAMAP-Rule" id="MF_00867"/>
    </source>
</evidence>
<dbReference type="EMBL" id="CP031092">
    <property type="protein sequence ID" value="AXF56497.1"/>
    <property type="molecule type" value="Genomic_DNA"/>
</dbReference>
<comment type="subcellular location">
    <subcellularLocation>
        <location evidence="6">Cytoplasm</location>
    </subcellularLocation>
</comment>
<dbReference type="CDD" id="cd02414">
    <property type="entry name" value="KH-II_Jag"/>
    <property type="match status" value="1"/>
</dbReference>
<dbReference type="InterPro" id="IPR034079">
    <property type="entry name" value="R3H_KhpB"/>
</dbReference>
<proteinExistence type="inferred from homology"/>
<accession>A0A345BZW6</accession>
<comment type="similarity">
    <text evidence="6">Belongs to the KhpB RNA-binding protein family.</text>
</comment>
<dbReference type="Pfam" id="PF01424">
    <property type="entry name" value="R3H"/>
    <property type="match status" value="1"/>
</dbReference>
<dbReference type="SMART" id="SM00393">
    <property type="entry name" value="R3H"/>
    <property type="match status" value="1"/>
</dbReference>
<dbReference type="RefSeq" id="WP_114373333.1">
    <property type="nucleotide sequence ID" value="NZ_CP031092.1"/>
</dbReference>
<evidence type="ECO:0000256" key="5">
    <source>
        <dbReference type="ARBA" id="ARBA00023316"/>
    </source>
</evidence>
<dbReference type="Gene3D" id="3.30.300.20">
    <property type="match status" value="1"/>
</dbReference>
<dbReference type="PANTHER" id="PTHR35800:SF1">
    <property type="entry name" value="RNA-BINDING PROTEIN KHPB"/>
    <property type="match status" value="1"/>
</dbReference>
<comment type="caution">
    <text evidence="6">Lacks conserved residue(s) required for the propagation of feature annotation.</text>
</comment>
<dbReference type="CDD" id="cd02644">
    <property type="entry name" value="R3H_jag"/>
    <property type="match status" value="1"/>
</dbReference>
<dbReference type="NCBIfam" id="NF041568">
    <property type="entry name" value="Jag_EloR"/>
    <property type="match status" value="1"/>
</dbReference>
<dbReference type="InterPro" id="IPR039247">
    <property type="entry name" value="KhpB"/>
</dbReference>
<dbReference type="Pfam" id="PF14804">
    <property type="entry name" value="Jag_N"/>
    <property type="match status" value="1"/>
</dbReference>
<keyword evidence="11" id="KW-1185">Reference proteome</keyword>
<evidence type="ECO:0000313" key="10">
    <source>
        <dbReference type="EMBL" id="AXF56497.1"/>
    </source>
</evidence>
<comment type="subunit">
    <text evidence="6">Forms a complex with KhpA.</text>
</comment>
<dbReference type="Proteomes" id="UP000252100">
    <property type="component" value="Chromosome"/>
</dbReference>
<dbReference type="GO" id="GO:0005737">
    <property type="term" value="C:cytoplasm"/>
    <property type="evidence" value="ECO:0007669"/>
    <property type="project" value="UniProtKB-SubCell"/>
</dbReference>
<dbReference type="KEGG" id="rue:DT065_11000"/>
<keyword evidence="7" id="KW-0175">Coiled coil</keyword>
<dbReference type="Gene3D" id="3.30.30.80">
    <property type="entry name" value="probable RNA-binding protein from clostridium symbiosum atcc 14940"/>
    <property type="match status" value="1"/>
</dbReference>
<keyword evidence="2 6" id="KW-0694">RNA-binding</keyword>
<evidence type="ECO:0000256" key="8">
    <source>
        <dbReference type="SAM" id="MobiDB-lite"/>
    </source>
</evidence>
<reference evidence="10 11" key="1">
    <citation type="journal article" date="2018" name="J. Microbiol.">
        <title>Salicibibacter kimchii gen. nov., sp. nov., a moderately halophilic and alkalitolerant bacterium in the family Bacillaceae, isolated from kimchi.</title>
        <authorList>
            <person name="Jang J.Y."/>
            <person name="Oh Y.J."/>
            <person name="Lim S.K."/>
            <person name="Park H.K."/>
            <person name="Lee C."/>
            <person name="Kim J.Y."/>
            <person name="Lee M.A."/>
            <person name="Choi H.J."/>
        </authorList>
    </citation>
    <scope>NUCLEOTIDE SEQUENCE [LARGE SCALE GENOMIC DNA]</scope>
    <source>
        <strain evidence="10 11">NKC1-1</strain>
    </source>
</reference>
<dbReference type="InterPro" id="IPR036867">
    <property type="entry name" value="R3H_dom_sf"/>
</dbReference>
<evidence type="ECO:0000256" key="2">
    <source>
        <dbReference type="ARBA" id="ARBA00022884"/>
    </source>
</evidence>
<dbReference type="Pfam" id="PF13083">
    <property type="entry name" value="KH_KhpA-B"/>
    <property type="match status" value="1"/>
</dbReference>
<keyword evidence="1 6" id="KW-0963">Cytoplasm</keyword>
<dbReference type="SUPFAM" id="SSF82708">
    <property type="entry name" value="R3H domain"/>
    <property type="match status" value="1"/>
</dbReference>
<keyword evidence="5 6" id="KW-0961">Cell wall biogenesis/degradation</keyword>
<dbReference type="GO" id="GO:0009252">
    <property type="term" value="P:peptidoglycan biosynthetic process"/>
    <property type="evidence" value="ECO:0007669"/>
    <property type="project" value="UniProtKB-UniRule"/>
</dbReference>
<evidence type="ECO:0000256" key="1">
    <source>
        <dbReference type="ARBA" id="ARBA00022490"/>
    </source>
</evidence>
<dbReference type="PROSITE" id="PS51061">
    <property type="entry name" value="R3H"/>
    <property type="match status" value="1"/>
</dbReference>
<organism evidence="10 11">
    <name type="scientific">Salicibibacter kimchii</name>
    <dbReference type="NCBI Taxonomy" id="2099786"/>
    <lineage>
        <taxon>Bacteria</taxon>
        <taxon>Bacillati</taxon>
        <taxon>Bacillota</taxon>
        <taxon>Bacilli</taxon>
        <taxon>Bacillales</taxon>
        <taxon>Bacillaceae</taxon>
        <taxon>Salicibibacter</taxon>
    </lineage>
</organism>
<dbReference type="InterPro" id="IPR038008">
    <property type="entry name" value="Jag_KH"/>
</dbReference>
<dbReference type="Gene3D" id="3.30.1370.50">
    <property type="entry name" value="R3H-like domain"/>
    <property type="match status" value="1"/>
</dbReference>
<sequence length="215" mass="24559">MKTISVTGKTVEEALDNGLTELQVSREQVDYVEIQTPKKGFLNLFSKPAILEITVKPDPLAEAEYFLADVLHSMEVDLKIQSTKTEEKNPRLEMSGPNVGIVIGKRGQTLESLQYLTNLVANRYSEQYLRIELDAENYRERREKTLEQLAYRLAEKAKRTGRSVVLEPMQSKERKKIHQTLQHDTAVVTISDGNDPRRHIVIQPKDDASEKHPHP</sequence>
<feature type="region of interest" description="Disordered" evidence="8">
    <location>
        <begin position="191"/>
        <end position="215"/>
    </location>
</feature>
<dbReference type="OrthoDB" id="9794483at2"/>
<dbReference type="InterPro" id="IPR038247">
    <property type="entry name" value="Jag_N_dom_sf"/>
</dbReference>